<dbReference type="STRING" id="7719.ENSCINP00000016006"/>
<dbReference type="InParanoid" id="F6WTW2"/>
<dbReference type="GO" id="GO:0047617">
    <property type="term" value="F:fatty acyl-CoA hydrolase activity"/>
    <property type="evidence" value="ECO:0000318"/>
    <property type="project" value="GO_Central"/>
</dbReference>
<evidence type="ECO:0000256" key="3">
    <source>
        <dbReference type="ARBA" id="ARBA00022801"/>
    </source>
</evidence>
<accession>F6WTW2</accession>
<dbReference type="Proteomes" id="UP000008144">
    <property type="component" value="Unassembled WGS sequence"/>
</dbReference>
<sequence>MRLYGSILRLCSQTVHTKCYQASMLQTRCISDVSKPILSIEQVRSHLRKVVGASKSYSDTIPDRSGLKSHLVDDQTKLAPRKMSDSFQTVCIPLSDKSIREKYINIHGSVRFGQLLENLDTFAVLISYQHNSPLLTNTGISPLSIVTAMVDEIKIHHDLIDPTVDIIMTGHVMWTGKSSLEIGMWLKQEDKSVLDAEFVMVARDPESKKAAVIHPLETTNEEERKLFEAGNQHKQKRLAEANTSLFQNPPTLEERQIVHEIFLKTLDPRSKSFRSRVLPEGSVWMESTRLKNAVVCFPEKRNIHNKVFGGYLMRKAFELAWANACVFSGNRPYVVAVDDILFHCPVPIGSLLLMSSQVSYSDGKKFIARVHAEVMDTLQGTSTTSNVFHFTFTCGDHPVPAVVPMTYGESMLYLDGLR</sequence>
<gene>
    <name evidence="6" type="primary">LOC100179153</name>
</gene>
<name>F6WTW2_CIOIN</name>
<dbReference type="GO" id="GO:0006637">
    <property type="term" value="P:acyl-CoA metabolic process"/>
    <property type="evidence" value="ECO:0000318"/>
    <property type="project" value="GO_Central"/>
</dbReference>
<proteinExistence type="inferred from homology"/>
<keyword evidence="4" id="KW-0809">Transit peptide</keyword>
<keyword evidence="3" id="KW-0378">Hydrolase</keyword>
<dbReference type="GO" id="GO:0005739">
    <property type="term" value="C:mitochondrion"/>
    <property type="evidence" value="ECO:0000318"/>
    <property type="project" value="GO_Central"/>
</dbReference>
<dbReference type="PANTHER" id="PTHR12655:SF0">
    <property type="entry name" value="ACYL-COENZYME A THIOESTERASE 9, MITOCHONDRIAL"/>
    <property type="match status" value="1"/>
</dbReference>
<dbReference type="AlphaFoldDB" id="F6WTW2"/>
<reference evidence="7" key="1">
    <citation type="journal article" date="2002" name="Science">
        <title>The draft genome of Ciona intestinalis: insights into chordate and vertebrate origins.</title>
        <authorList>
            <person name="Dehal P."/>
            <person name="Satou Y."/>
            <person name="Campbell R.K."/>
            <person name="Chapman J."/>
            <person name="Degnan B."/>
            <person name="De Tomaso A."/>
            <person name="Davidson B."/>
            <person name="Di Gregorio A."/>
            <person name="Gelpke M."/>
            <person name="Goodstein D.M."/>
            <person name="Harafuji N."/>
            <person name="Hastings K.E."/>
            <person name="Ho I."/>
            <person name="Hotta K."/>
            <person name="Huang W."/>
            <person name="Kawashima T."/>
            <person name="Lemaire P."/>
            <person name="Martinez D."/>
            <person name="Meinertzhagen I.A."/>
            <person name="Necula S."/>
            <person name="Nonaka M."/>
            <person name="Putnam N."/>
            <person name="Rash S."/>
            <person name="Saiga H."/>
            <person name="Satake M."/>
            <person name="Terry A."/>
            <person name="Yamada L."/>
            <person name="Wang H.G."/>
            <person name="Awazu S."/>
            <person name="Azumi K."/>
            <person name="Boore J."/>
            <person name="Branno M."/>
            <person name="Chin-Bow S."/>
            <person name="DeSantis R."/>
            <person name="Doyle S."/>
            <person name="Francino P."/>
            <person name="Keys D.N."/>
            <person name="Haga S."/>
            <person name="Hayashi H."/>
            <person name="Hino K."/>
            <person name="Imai K.S."/>
            <person name="Inaba K."/>
            <person name="Kano S."/>
            <person name="Kobayashi K."/>
            <person name="Kobayashi M."/>
            <person name="Lee B.I."/>
            <person name="Makabe K.W."/>
            <person name="Manohar C."/>
            <person name="Matassi G."/>
            <person name="Medina M."/>
            <person name="Mochizuki Y."/>
            <person name="Mount S."/>
            <person name="Morishita T."/>
            <person name="Miura S."/>
            <person name="Nakayama A."/>
            <person name="Nishizaka S."/>
            <person name="Nomoto H."/>
            <person name="Ohta F."/>
            <person name="Oishi K."/>
            <person name="Rigoutsos I."/>
            <person name="Sano M."/>
            <person name="Sasaki A."/>
            <person name="Sasakura Y."/>
            <person name="Shoguchi E."/>
            <person name="Shin-i T."/>
            <person name="Spagnuolo A."/>
            <person name="Stainier D."/>
            <person name="Suzuki M.M."/>
            <person name="Tassy O."/>
            <person name="Takatori N."/>
            <person name="Tokuoka M."/>
            <person name="Yagi K."/>
            <person name="Yoshizaki F."/>
            <person name="Wada S."/>
            <person name="Zhang C."/>
            <person name="Hyatt P.D."/>
            <person name="Larimer F."/>
            <person name="Detter C."/>
            <person name="Doggett N."/>
            <person name="Glavina T."/>
            <person name="Hawkins T."/>
            <person name="Richardson P."/>
            <person name="Lucas S."/>
            <person name="Kohara Y."/>
            <person name="Levine M."/>
            <person name="Satoh N."/>
            <person name="Rokhsar D.S."/>
        </authorList>
    </citation>
    <scope>NUCLEOTIDE SEQUENCE [LARGE SCALE GENOMIC DNA]</scope>
</reference>
<organism evidence="6 7">
    <name type="scientific">Ciona intestinalis</name>
    <name type="common">Transparent sea squirt</name>
    <name type="synonym">Ascidia intestinalis</name>
    <dbReference type="NCBI Taxonomy" id="7719"/>
    <lineage>
        <taxon>Eukaryota</taxon>
        <taxon>Metazoa</taxon>
        <taxon>Chordata</taxon>
        <taxon>Tunicata</taxon>
        <taxon>Ascidiacea</taxon>
        <taxon>Phlebobranchia</taxon>
        <taxon>Cionidae</taxon>
        <taxon>Ciona</taxon>
    </lineage>
</organism>
<dbReference type="PANTHER" id="PTHR12655">
    <property type="entry name" value="ACYL-COA THIOESTERASE"/>
    <property type="match status" value="1"/>
</dbReference>
<keyword evidence="7" id="KW-1185">Reference proteome</keyword>
<feature type="domain" description="HotDog ACOT-type" evidence="5">
    <location>
        <begin position="84"/>
        <end position="206"/>
    </location>
</feature>
<dbReference type="FunFam" id="3.10.129.10:FF:000012">
    <property type="entry name" value="Acyl-coenzyme A thioesterase 9, mitochondrial"/>
    <property type="match status" value="1"/>
</dbReference>
<protein>
    <submittedName>
        <fullName evidence="6">Acyl-coenzyme A thioesterase 9, mitochondrial</fullName>
    </submittedName>
</protein>
<dbReference type="HOGENOM" id="CLU_032862_2_1_1"/>
<evidence type="ECO:0000256" key="2">
    <source>
        <dbReference type="ARBA" id="ARBA00022737"/>
    </source>
</evidence>
<feature type="domain" description="HotDog ACOT-type" evidence="5">
    <location>
        <begin position="286"/>
        <end position="398"/>
    </location>
</feature>
<dbReference type="OMA" id="QFNYTFL"/>
<evidence type="ECO:0000313" key="6">
    <source>
        <dbReference type="Ensembl" id="ENSCINP00000016006.3"/>
    </source>
</evidence>
<dbReference type="SUPFAM" id="SSF54637">
    <property type="entry name" value="Thioesterase/thiol ester dehydrase-isomerase"/>
    <property type="match status" value="2"/>
</dbReference>
<evidence type="ECO:0000256" key="4">
    <source>
        <dbReference type="ARBA" id="ARBA00022946"/>
    </source>
</evidence>
<dbReference type="InterPro" id="IPR033120">
    <property type="entry name" value="HOTDOG_ACOT"/>
</dbReference>
<reference evidence="6" key="2">
    <citation type="submission" date="2025-08" db="UniProtKB">
        <authorList>
            <consortium name="Ensembl"/>
        </authorList>
    </citation>
    <scope>IDENTIFICATION</scope>
</reference>
<evidence type="ECO:0000259" key="5">
    <source>
        <dbReference type="PROSITE" id="PS51770"/>
    </source>
</evidence>
<reference evidence="6" key="3">
    <citation type="submission" date="2025-09" db="UniProtKB">
        <authorList>
            <consortium name="Ensembl"/>
        </authorList>
    </citation>
    <scope>IDENTIFICATION</scope>
</reference>
<keyword evidence="2" id="KW-0677">Repeat</keyword>
<comment type="similarity">
    <text evidence="1">Belongs to the acyl coenzyme A hydrolase family.</text>
</comment>
<evidence type="ECO:0000313" key="7">
    <source>
        <dbReference type="Proteomes" id="UP000008144"/>
    </source>
</evidence>
<dbReference type="GeneTree" id="ENSGT00390000005330"/>
<dbReference type="CDD" id="cd03442">
    <property type="entry name" value="BFIT_BACH"/>
    <property type="match status" value="2"/>
</dbReference>
<dbReference type="FunCoup" id="F6WTW2">
    <property type="interactions" value="8"/>
</dbReference>
<dbReference type="InterPro" id="IPR029069">
    <property type="entry name" value="HotDog_dom_sf"/>
</dbReference>
<dbReference type="PROSITE" id="PS51770">
    <property type="entry name" value="HOTDOG_ACOT"/>
    <property type="match status" value="2"/>
</dbReference>
<dbReference type="Ensembl" id="ENSCINT00000016006.3">
    <property type="protein sequence ID" value="ENSCINP00000016006.3"/>
    <property type="gene ID" value="ENSCING00000007828.3"/>
</dbReference>
<evidence type="ECO:0000256" key="1">
    <source>
        <dbReference type="ARBA" id="ARBA00010458"/>
    </source>
</evidence>
<dbReference type="Gene3D" id="3.10.129.10">
    <property type="entry name" value="Hotdog Thioesterase"/>
    <property type="match status" value="2"/>
</dbReference>